<reference evidence="1 2" key="1">
    <citation type="journal article" date="2017" name="Curr. Biol.">
        <title>Genome architecture and evolution of a unichromosomal asexual nematode.</title>
        <authorList>
            <person name="Fradin H."/>
            <person name="Zegar C."/>
            <person name="Gutwein M."/>
            <person name="Lucas J."/>
            <person name="Kovtun M."/>
            <person name="Corcoran D."/>
            <person name="Baugh L.R."/>
            <person name="Kiontke K."/>
            <person name="Gunsalus K."/>
            <person name="Fitch D.H."/>
            <person name="Piano F."/>
        </authorList>
    </citation>
    <scope>NUCLEOTIDE SEQUENCE [LARGE SCALE GENOMIC DNA]</scope>
    <source>
        <strain evidence="1">PF1309</strain>
    </source>
</reference>
<comment type="caution">
    <text evidence="1">The sequence shown here is derived from an EMBL/GenBank/DDBJ whole genome shotgun (WGS) entry which is preliminary data.</text>
</comment>
<sequence>MSMPMCRRHRPPRWKRAAMCRDRWRRSCASCWADVCCADAKAYGQHRQEAASRWTATGRAEALFAAATLARGAGMEILGYEMAPDYAWLGGSFSLGSATLQPGPFIGAGEVQRQLATEAKPDQRYHYRYQGPFVQWAEDFGNQCEAPRFDQANKRYVTEKLDAARAALRPYKAQALPVGRHPCIQLHRFLERETAQRVLQEVLDIATRDVDVRAVVQVDPVHVLLGQLLQVLVHLPALDRVGLHPGRGHQVLDLVVVVAGHVVLVGVVAEHEGGLLVRVEHVVGPVHHRQVVVAIDQHLPALGRVDLLQVGGDADIGQLLLYQHGDLLVGLVAGVDHVVDLEPLGTGLLQQFTGLGRVERALRVVGIVVQRAFWNVRVGRFAMAEGHGFHQRLLVDRQVDGLAHLDLAQQAFLMVDEQVVLAGRRVDVDGQALVFLQRVNAGERHEDRRVQFAGLDLEHARVVVGDRDPLHAVQADLVGFPEVGVFLQDHAVAAQPLLDLERAGGHRFLGVGLFADGVHGLFRQDRHVGGGQLREERHRLVLQGHHQGAVIRCFGLVDDLQGERRIAGSQRRAIGELGFANLEGVGQAVVGDFPAFGQARQQLGAAVVDAHQYVVDVGEDPAVAVLRALDRVEGGALLAAADGQHAGGLGHATGQGAGGQHGGGE</sequence>
<evidence type="ECO:0000313" key="1">
    <source>
        <dbReference type="EMBL" id="PAV67252.1"/>
    </source>
</evidence>
<keyword evidence="2" id="KW-1185">Reference proteome</keyword>
<dbReference type="Proteomes" id="UP000218231">
    <property type="component" value="Unassembled WGS sequence"/>
</dbReference>
<name>A0A2A2K043_9BILA</name>
<evidence type="ECO:0000313" key="2">
    <source>
        <dbReference type="Proteomes" id="UP000218231"/>
    </source>
</evidence>
<gene>
    <name evidence="1" type="ORF">WR25_19514</name>
</gene>
<organism evidence="1 2">
    <name type="scientific">Diploscapter pachys</name>
    <dbReference type="NCBI Taxonomy" id="2018661"/>
    <lineage>
        <taxon>Eukaryota</taxon>
        <taxon>Metazoa</taxon>
        <taxon>Ecdysozoa</taxon>
        <taxon>Nematoda</taxon>
        <taxon>Chromadorea</taxon>
        <taxon>Rhabditida</taxon>
        <taxon>Rhabditina</taxon>
        <taxon>Rhabditomorpha</taxon>
        <taxon>Rhabditoidea</taxon>
        <taxon>Rhabditidae</taxon>
        <taxon>Diploscapter</taxon>
    </lineage>
</organism>
<protein>
    <submittedName>
        <fullName evidence="1">Uncharacterized protein</fullName>
    </submittedName>
</protein>
<accession>A0A2A2K043</accession>
<dbReference type="EMBL" id="LIAE01009972">
    <property type="protein sequence ID" value="PAV67252.1"/>
    <property type="molecule type" value="Genomic_DNA"/>
</dbReference>
<proteinExistence type="predicted"/>
<dbReference type="AlphaFoldDB" id="A0A2A2K043"/>